<evidence type="ECO:0000259" key="4">
    <source>
        <dbReference type="PROSITE" id="PS50043"/>
    </source>
</evidence>
<gene>
    <name evidence="5" type="ORF">J2739_005190</name>
</gene>
<evidence type="ECO:0000313" key="6">
    <source>
        <dbReference type="Proteomes" id="UP001184230"/>
    </source>
</evidence>
<evidence type="ECO:0000313" key="5">
    <source>
        <dbReference type="EMBL" id="MDR6539394.1"/>
    </source>
</evidence>
<comment type="caution">
    <text evidence="5">The sequence shown here is derived from an EMBL/GenBank/DDBJ whole genome shotgun (WGS) entry which is preliminary data.</text>
</comment>
<protein>
    <submittedName>
        <fullName evidence="5">LuxR family maltose regulon positive regulatory protein</fullName>
    </submittedName>
</protein>
<dbReference type="PANTHER" id="PTHR44688:SF16">
    <property type="entry name" value="DNA-BINDING TRANSCRIPTIONAL ACTIVATOR DEVR_DOSR"/>
    <property type="match status" value="1"/>
</dbReference>
<dbReference type="Pfam" id="PF25873">
    <property type="entry name" value="WHD_MalT"/>
    <property type="match status" value="1"/>
</dbReference>
<evidence type="ECO:0000256" key="3">
    <source>
        <dbReference type="ARBA" id="ARBA00023163"/>
    </source>
</evidence>
<dbReference type="InterPro" id="IPR000792">
    <property type="entry name" value="Tscrpt_reg_LuxR_C"/>
</dbReference>
<dbReference type="SUPFAM" id="SSF52540">
    <property type="entry name" value="P-loop containing nucleoside triphosphate hydrolases"/>
    <property type="match status" value="1"/>
</dbReference>
<dbReference type="InterPro" id="IPR027417">
    <property type="entry name" value="P-loop_NTPase"/>
</dbReference>
<dbReference type="Proteomes" id="UP001184230">
    <property type="component" value="Unassembled WGS sequence"/>
</dbReference>
<dbReference type="Gene3D" id="1.10.10.10">
    <property type="entry name" value="Winged helix-like DNA-binding domain superfamily/Winged helix DNA-binding domain"/>
    <property type="match status" value="1"/>
</dbReference>
<dbReference type="PANTHER" id="PTHR44688">
    <property type="entry name" value="DNA-BINDING TRANSCRIPTIONAL ACTIVATOR DEVR_DOSR"/>
    <property type="match status" value="1"/>
</dbReference>
<accession>A0ABU1NLR4</accession>
<dbReference type="CDD" id="cd06170">
    <property type="entry name" value="LuxR_C_like"/>
    <property type="match status" value="1"/>
</dbReference>
<dbReference type="EMBL" id="JAVDRF010000016">
    <property type="protein sequence ID" value="MDR6539394.1"/>
    <property type="molecule type" value="Genomic_DNA"/>
</dbReference>
<evidence type="ECO:0000256" key="2">
    <source>
        <dbReference type="ARBA" id="ARBA00023125"/>
    </source>
</evidence>
<dbReference type="Pfam" id="PF00196">
    <property type="entry name" value="GerE"/>
    <property type="match status" value="1"/>
</dbReference>
<dbReference type="PRINTS" id="PR00038">
    <property type="entry name" value="HTHLUXR"/>
</dbReference>
<name>A0ABU1NLR4_9BURK</name>
<dbReference type="PROSITE" id="PS50043">
    <property type="entry name" value="HTH_LUXR_2"/>
    <property type="match status" value="1"/>
</dbReference>
<dbReference type="InterPro" id="IPR036388">
    <property type="entry name" value="WH-like_DNA-bd_sf"/>
</dbReference>
<proteinExistence type="predicted"/>
<keyword evidence="1" id="KW-0805">Transcription regulation</keyword>
<feature type="domain" description="HTH luxR-type" evidence="4">
    <location>
        <begin position="812"/>
        <end position="877"/>
    </location>
</feature>
<keyword evidence="6" id="KW-1185">Reference proteome</keyword>
<dbReference type="PROSITE" id="PS00622">
    <property type="entry name" value="HTH_LUXR_1"/>
    <property type="match status" value="1"/>
</dbReference>
<reference evidence="5 6" key="1">
    <citation type="submission" date="2023-07" db="EMBL/GenBank/DDBJ databases">
        <title>Sorghum-associated microbial communities from plants grown in Nebraska, USA.</title>
        <authorList>
            <person name="Schachtman D."/>
        </authorList>
    </citation>
    <scope>NUCLEOTIDE SEQUENCE [LARGE SCALE GENOMIC DNA]</scope>
    <source>
        <strain evidence="5 6">DS1781</strain>
    </source>
</reference>
<evidence type="ECO:0000256" key="1">
    <source>
        <dbReference type="ARBA" id="ARBA00023015"/>
    </source>
</evidence>
<dbReference type="InterPro" id="IPR059106">
    <property type="entry name" value="WHD_MalT"/>
</dbReference>
<dbReference type="SMART" id="SM00421">
    <property type="entry name" value="HTH_LUXR"/>
    <property type="match status" value="1"/>
</dbReference>
<dbReference type="SUPFAM" id="SSF46894">
    <property type="entry name" value="C-terminal effector domain of the bipartite response regulators"/>
    <property type="match status" value="1"/>
</dbReference>
<sequence length="879" mass="96027">MQLATFARTKIQPPRFRAGLIERSELERRMSVALSTRRLVLLVAPAGFGKTAALSREFRRLPEGCAAVWMTVDGDDDLLRFLTCLSDALEPYDPPWRTSPEALANQLSAGSALRAGADEFLSVLGAIPVDRGVIALDDLHAVADVRVFEFVGLLVAGLPENWTIAIASRVDPPLSLARLRARRELAEFRQADLSFSRQEIQLLCGGSGAVSDEAADRLLELTDGWAAGVSLSLGTPAASGPNAPEGRRSRRRLFDYLATEVFDTMPQELRDFLLRCSVLPELSVSQCTEVSGNPNAAELLEEIEQRGLFASVLEGEELTLRLHDLFRDFLDDRLRRQFPGETLLLQQRAAQSERDLVRKMHLLLRAGDWSQAERLLADLAPTLVTSGESAQVARLVDQFPPHERKVSPELAYARGLCAWHEFEDPVVVETMSMAGLGFERLGRPRQALEARIFEAISLMFLGRLDEADSRAQAIHADPGVPEAEVLIELFGYWRTGIYGPVGGPAGHLARMVDLLAQGASAELWHRCTPRLYLMIGRPGVAAPMRRFVEGARAAARESSEPLEAAATVLDTWLLLWRGHRETARAAIDRLKAQSRWLGQPRSLRVPLMGAVVAFNAILGDKEGVRTGCEALMAKMLTSAIHADWRTNITAWAGRQAAAADDWPAVRQALQVLEGSNGSTAFPRLGVYALRGRLYLHDGRNDDALQALRLAAESSAGVDRVGFDAFVRVSLALAELRGGSPNAAWRVIEPLVGAATQTGEVGGVLLCGAAMLAELAQGHWGTAAPVEGLAVIGDWAALARRWRSEATERHEGAAGGEPWLSAREIEVLQCLAAGQSNKLIARALDLSPHTVKRHVARILDRLDLSSRGEAAAWYQEHLRR</sequence>
<dbReference type="RefSeq" id="WP_309907044.1">
    <property type="nucleotide sequence ID" value="NZ_JAVDRF010000016.1"/>
</dbReference>
<dbReference type="InterPro" id="IPR016032">
    <property type="entry name" value="Sig_transdc_resp-reg_C-effctor"/>
</dbReference>
<keyword evidence="3" id="KW-0804">Transcription</keyword>
<keyword evidence="2" id="KW-0238">DNA-binding</keyword>
<organism evidence="5 6">
    <name type="scientific">Variovorax soli</name>
    <dbReference type="NCBI Taxonomy" id="376815"/>
    <lineage>
        <taxon>Bacteria</taxon>
        <taxon>Pseudomonadati</taxon>
        <taxon>Pseudomonadota</taxon>
        <taxon>Betaproteobacteria</taxon>
        <taxon>Burkholderiales</taxon>
        <taxon>Comamonadaceae</taxon>
        <taxon>Variovorax</taxon>
    </lineage>
</organism>